<evidence type="ECO:0000259" key="2">
    <source>
        <dbReference type="Pfam" id="PF08531"/>
    </source>
</evidence>
<dbReference type="Gene3D" id="2.60.120.260">
    <property type="entry name" value="Galactose-binding domain-like"/>
    <property type="match status" value="2"/>
</dbReference>
<name>A0A1C1CXD8_9EURO</name>
<dbReference type="InterPro" id="IPR016007">
    <property type="entry name" value="Alpha_rhamnosid"/>
</dbReference>
<gene>
    <name evidence="3" type="ORF">CLCR_10669</name>
</gene>
<comment type="caution">
    <text evidence="3">The sequence shown here is derived from an EMBL/GenBank/DDBJ whole genome shotgun (WGS) entry which is preliminary data.</text>
</comment>
<evidence type="ECO:0000259" key="1">
    <source>
        <dbReference type="Pfam" id="PF05592"/>
    </source>
</evidence>
<evidence type="ECO:0008006" key="5">
    <source>
        <dbReference type="Google" id="ProtNLM"/>
    </source>
</evidence>
<accession>A0A1C1CXD8</accession>
<dbReference type="OrthoDB" id="10036721at2759"/>
<dbReference type="Pfam" id="PF08531">
    <property type="entry name" value="Bac_rhamnosid_N"/>
    <property type="match status" value="1"/>
</dbReference>
<reference evidence="4" key="1">
    <citation type="submission" date="2015-07" db="EMBL/GenBank/DDBJ databases">
        <authorList>
            <person name="Teixeira M.M."/>
            <person name="Souza R.C."/>
            <person name="Almeida L.G."/>
            <person name="Vicente V.A."/>
            <person name="de Hoog S."/>
            <person name="Bocca A.L."/>
            <person name="de Almeida S.R."/>
            <person name="Vasconcelos A.T."/>
            <person name="Felipe M.S."/>
        </authorList>
    </citation>
    <scope>NUCLEOTIDE SEQUENCE [LARGE SCALE GENOMIC DNA]</scope>
    <source>
        <strain evidence="4">KSF</strain>
    </source>
</reference>
<evidence type="ECO:0000313" key="4">
    <source>
        <dbReference type="Proteomes" id="UP000094526"/>
    </source>
</evidence>
<dbReference type="Pfam" id="PF05592">
    <property type="entry name" value="Bac_rhamnosid"/>
    <property type="match status" value="1"/>
</dbReference>
<dbReference type="Proteomes" id="UP000094526">
    <property type="component" value="Unassembled WGS sequence"/>
</dbReference>
<dbReference type="VEuPathDB" id="FungiDB:G647_00168"/>
<dbReference type="InterPro" id="IPR013737">
    <property type="entry name" value="Bac_rhamnosid_N"/>
</dbReference>
<evidence type="ECO:0000313" key="3">
    <source>
        <dbReference type="EMBL" id="OCT53204.1"/>
    </source>
</evidence>
<dbReference type="VEuPathDB" id="FungiDB:CLCR_10669"/>
<dbReference type="PANTHER" id="PTHR33307:SF6">
    <property type="entry name" value="ALPHA-RHAMNOSIDASE (EUROFUNG)-RELATED"/>
    <property type="match status" value="1"/>
</dbReference>
<dbReference type="STRING" id="86049.A0A1C1CXD8"/>
<proteinExistence type="predicted"/>
<organism evidence="3 4">
    <name type="scientific">Cladophialophora carrionii</name>
    <dbReference type="NCBI Taxonomy" id="86049"/>
    <lineage>
        <taxon>Eukaryota</taxon>
        <taxon>Fungi</taxon>
        <taxon>Dikarya</taxon>
        <taxon>Ascomycota</taxon>
        <taxon>Pezizomycotina</taxon>
        <taxon>Eurotiomycetes</taxon>
        <taxon>Chaetothyriomycetidae</taxon>
        <taxon>Chaetothyriales</taxon>
        <taxon>Herpotrichiellaceae</taxon>
        <taxon>Cladophialophora</taxon>
    </lineage>
</organism>
<dbReference type="AlphaFoldDB" id="A0A1C1CXD8"/>
<protein>
    <recommendedName>
        <fullName evidence="5">Bacterial alpha-L-rhamnosidase N-terminal domain-containing protein</fullName>
    </recommendedName>
</protein>
<dbReference type="PANTHER" id="PTHR33307">
    <property type="entry name" value="ALPHA-RHAMNOSIDASE (EUROFUNG)"/>
    <property type="match status" value="1"/>
</dbReference>
<keyword evidence="4" id="KW-1185">Reference proteome</keyword>
<dbReference type="InterPro" id="IPR008902">
    <property type="entry name" value="Rhamnosid_concanavalin"/>
</dbReference>
<sequence length="277" mass="30880">MKNDDGSLRPLHFSRSFELPRARSVRKARLYVTAQGCYHASINGQSVGDQCMAPGWQSYKYRMHYQVYDFEALLETNGANLITVDVAPGWFASVLAWVDGRRCLFGDELGLLAQLHVSFKDGDAKTFVLGTDGQWQCQCSRITSSEIYNGEVYDMTFESAPVTRGEAQSTNSRTNSQAVKVVSFDFAKLVSPNAPPVRVTEAVRPVSIFESASGKTIIDFGQNLFGWLQIFELRKRAGHVVRFRHAEVMENGELGVRPLRHAKATDTIICNGETLTN</sequence>
<feature type="domain" description="Bacterial alpha-L-rhamnosidase N-terminal" evidence="2">
    <location>
        <begin position="24"/>
        <end position="201"/>
    </location>
</feature>
<dbReference type="EMBL" id="LGRB01000008">
    <property type="protein sequence ID" value="OCT53204.1"/>
    <property type="molecule type" value="Genomic_DNA"/>
</dbReference>
<feature type="domain" description="Alpha-L-rhamnosidase concanavalin-like" evidence="1">
    <location>
        <begin position="212"/>
        <end position="273"/>
    </location>
</feature>